<name>A0A367W3W0_9PROT</name>
<protein>
    <submittedName>
        <fullName evidence="2">Uncharacterized protein</fullName>
    </submittedName>
</protein>
<dbReference type="Proteomes" id="UP000253226">
    <property type="component" value="Unassembled WGS sequence"/>
</dbReference>
<evidence type="ECO:0000313" key="2">
    <source>
        <dbReference type="EMBL" id="RCK34919.1"/>
    </source>
</evidence>
<accession>A0A367W3W0</accession>
<reference evidence="2 3" key="1">
    <citation type="submission" date="2014-07" db="EMBL/GenBank/DDBJ databases">
        <title>Draft genome sequence of Thalassospira profundimaris 35.</title>
        <authorList>
            <person name="Lai Q."/>
            <person name="Shao Z."/>
        </authorList>
    </citation>
    <scope>NUCLEOTIDE SEQUENCE [LARGE SCALE GENOMIC DNA]</scope>
    <source>
        <strain evidence="2 3">35</strain>
    </source>
</reference>
<evidence type="ECO:0000313" key="3">
    <source>
        <dbReference type="Proteomes" id="UP000253226"/>
    </source>
</evidence>
<proteinExistence type="predicted"/>
<feature type="region of interest" description="Disordered" evidence="1">
    <location>
        <begin position="42"/>
        <end position="64"/>
    </location>
</feature>
<evidence type="ECO:0000256" key="1">
    <source>
        <dbReference type="SAM" id="MobiDB-lite"/>
    </source>
</evidence>
<dbReference type="EMBL" id="JPWF01000009">
    <property type="protein sequence ID" value="RCK34919.1"/>
    <property type="molecule type" value="Genomic_DNA"/>
</dbReference>
<sequence>MDQRITDPCDQGQLTYHPGNSIVAQSDYSITIKQAVQSAIGGNHRPKAGLNSKFNGCSHHGETP</sequence>
<comment type="caution">
    <text evidence="2">The sequence shown here is derived from an EMBL/GenBank/DDBJ whole genome shotgun (WGS) entry which is preliminary data.</text>
</comment>
<gene>
    <name evidence="2" type="ORF">TH19_14445</name>
</gene>
<dbReference type="AlphaFoldDB" id="A0A367W3W0"/>
<organism evidence="2 3">
    <name type="scientific">Thalassospira profundimaris</name>
    <dbReference type="NCBI Taxonomy" id="502049"/>
    <lineage>
        <taxon>Bacteria</taxon>
        <taxon>Pseudomonadati</taxon>
        <taxon>Pseudomonadota</taxon>
        <taxon>Alphaproteobacteria</taxon>
        <taxon>Rhodospirillales</taxon>
        <taxon>Thalassospiraceae</taxon>
        <taxon>Thalassospira</taxon>
    </lineage>
</organism>